<dbReference type="AlphaFoldDB" id="A0A5C8KJE0"/>
<dbReference type="CDD" id="cd17535">
    <property type="entry name" value="REC_NarL-like"/>
    <property type="match status" value="1"/>
</dbReference>
<reference evidence="6 7" key="1">
    <citation type="submission" date="2019-08" db="EMBL/GenBank/DDBJ databases">
        <authorList>
            <person name="Karlyshev A.V."/>
        </authorList>
    </citation>
    <scope>NUCLEOTIDE SEQUENCE [LARGE SCALE GENOMIC DNA]</scope>
    <source>
        <strain evidence="6 7">Alg18-2.2</strain>
    </source>
</reference>
<dbReference type="OrthoDB" id="9796655at2"/>
<name>A0A5C8KJE0_9GAMM</name>
<dbReference type="Pfam" id="PF00072">
    <property type="entry name" value="Response_reg"/>
    <property type="match status" value="1"/>
</dbReference>
<dbReference type="PROSITE" id="PS50043">
    <property type="entry name" value="HTH_LUXR_2"/>
    <property type="match status" value="1"/>
</dbReference>
<feature type="modified residue" description="4-aspartylphosphate" evidence="3">
    <location>
        <position position="101"/>
    </location>
</feature>
<dbReference type="SMART" id="SM00448">
    <property type="entry name" value="REC"/>
    <property type="match status" value="1"/>
</dbReference>
<keyword evidence="1 3" id="KW-0597">Phosphoprotein</keyword>
<dbReference type="CDD" id="cd06170">
    <property type="entry name" value="LuxR_C_like"/>
    <property type="match status" value="1"/>
</dbReference>
<dbReference type="Pfam" id="PF00196">
    <property type="entry name" value="GerE"/>
    <property type="match status" value="1"/>
</dbReference>
<evidence type="ECO:0000256" key="3">
    <source>
        <dbReference type="PROSITE-ProRule" id="PRU00169"/>
    </source>
</evidence>
<keyword evidence="2" id="KW-0238">DNA-binding</keyword>
<accession>A0A5C8KJE0</accession>
<dbReference type="SMART" id="SM00421">
    <property type="entry name" value="HTH_LUXR"/>
    <property type="match status" value="1"/>
</dbReference>
<evidence type="ECO:0000256" key="1">
    <source>
        <dbReference type="ARBA" id="ARBA00022553"/>
    </source>
</evidence>
<protein>
    <submittedName>
        <fullName evidence="6">Response regulator transcription factor</fullName>
    </submittedName>
</protein>
<feature type="domain" description="Response regulatory" evidence="5">
    <location>
        <begin position="51"/>
        <end position="166"/>
    </location>
</feature>
<organism evidence="6 7">
    <name type="scientific">Alkalisalibacterium limincola</name>
    <dbReference type="NCBI Taxonomy" id="2699169"/>
    <lineage>
        <taxon>Bacteria</taxon>
        <taxon>Pseudomonadati</taxon>
        <taxon>Pseudomonadota</taxon>
        <taxon>Gammaproteobacteria</taxon>
        <taxon>Lysobacterales</taxon>
        <taxon>Lysobacteraceae</taxon>
        <taxon>Alkalisalibacterium</taxon>
    </lineage>
</organism>
<comment type="caution">
    <text evidence="6">The sequence shown here is derived from an EMBL/GenBank/DDBJ whole genome shotgun (WGS) entry which is preliminary data.</text>
</comment>
<dbReference type="InterPro" id="IPR016032">
    <property type="entry name" value="Sig_transdc_resp-reg_C-effctor"/>
</dbReference>
<evidence type="ECO:0000259" key="4">
    <source>
        <dbReference type="PROSITE" id="PS50043"/>
    </source>
</evidence>
<dbReference type="PRINTS" id="PR00038">
    <property type="entry name" value="HTHLUXR"/>
</dbReference>
<dbReference type="SUPFAM" id="SSF52172">
    <property type="entry name" value="CheY-like"/>
    <property type="match status" value="1"/>
</dbReference>
<dbReference type="InterPro" id="IPR011006">
    <property type="entry name" value="CheY-like_superfamily"/>
</dbReference>
<dbReference type="InterPro" id="IPR058245">
    <property type="entry name" value="NreC/VraR/RcsB-like_REC"/>
</dbReference>
<dbReference type="PROSITE" id="PS50110">
    <property type="entry name" value="RESPONSE_REGULATORY"/>
    <property type="match status" value="1"/>
</dbReference>
<dbReference type="InterPro" id="IPR000792">
    <property type="entry name" value="Tscrpt_reg_LuxR_C"/>
</dbReference>
<dbReference type="GO" id="GO:0003677">
    <property type="term" value="F:DNA binding"/>
    <property type="evidence" value="ECO:0007669"/>
    <property type="project" value="UniProtKB-KW"/>
</dbReference>
<dbReference type="PANTHER" id="PTHR43214">
    <property type="entry name" value="TWO-COMPONENT RESPONSE REGULATOR"/>
    <property type="match status" value="1"/>
</dbReference>
<keyword evidence="7" id="KW-1185">Reference proteome</keyword>
<evidence type="ECO:0000259" key="5">
    <source>
        <dbReference type="PROSITE" id="PS50110"/>
    </source>
</evidence>
<dbReference type="SUPFAM" id="SSF46894">
    <property type="entry name" value="C-terminal effector domain of the bipartite response regulators"/>
    <property type="match status" value="1"/>
</dbReference>
<dbReference type="Gene3D" id="3.40.50.2300">
    <property type="match status" value="1"/>
</dbReference>
<dbReference type="GO" id="GO:0006355">
    <property type="term" value="P:regulation of DNA-templated transcription"/>
    <property type="evidence" value="ECO:0007669"/>
    <property type="project" value="InterPro"/>
</dbReference>
<dbReference type="EMBL" id="VRTS01000008">
    <property type="protein sequence ID" value="TXK60717.1"/>
    <property type="molecule type" value="Genomic_DNA"/>
</dbReference>
<evidence type="ECO:0000256" key="2">
    <source>
        <dbReference type="ARBA" id="ARBA00023125"/>
    </source>
</evidence>
<feature type="domain" description="HTH luxR-type" evidence="4">
    <location>
        <begin position="189"/>
        <end position="254"/>
    </location>
</feature>
<sequence>MAPARGQWADRHARAGRGLPRCAGRVALPTRWRAPVREHAAGATAVSTPLRIALVDDQALVRHGLSALLGGLGLDIALECADGQALLDALDATPVDVVVSDVRMPGMDGITMTRALRDRGSHTPVILLTTFDDADTPLRAAQAGAQGFLLKDASPEDLRDAIEQAAAGAGWLQPVSTDPVRERFAYRDQAPPQETFGEREIAVLRLMAGGYSNREIAASLFLAEGTVKNYVSEILAKLDTRDRTRAVLKAITLRII</sequence>
<dbReference type="InterPro" id="IPR039420">
    <property type="entry name" value="WalR-like"/>
</dbReference>
<proteinExistence type="predicted"/>
<dbReference type="Proteomes" id="UP000321248">
    <property type="component" value="Unassembled WGS sequence"/>
</dbReference>
<evidence type="ECO:0000313" key="6">
    <source>
        <dbReference type="EMBL" id="TXK60717.1"/>
    </source>
</evidence>
<gene>
    <name evidence="6" type="ORF">FU658_11250</name>
</gene>
<dbReference type="InterPro" id="IPR001789">
    <property type="entry name" value="Sig_transdc_resp-reg_receiver"/>
</dbReference>
<evidence type="ECO:0000313" key="7">
    <source>
        <dbReference type="Proteomes" id="UP000321248"/>
    </source>
</evidence>
<dbReference type="GO" id="GO:0000160">
    <property type="term" value="P:phosphorelay signal transduction system"/>
    <property type="evidence" value="ECO:0007669"/>
    <property type="project" value="InterPro"/>
</dbReference>